<dbReference type="RefSeq" id="WP_183995258.1">
    <property type="nucleotide sequence ID" value="NZ_BMHW01000005.1"/>
</dbReference>
<gene>
    <name evidence="1" type="ORF">HNQ72_004437</name>
</gene>
<evidence type="ECO:0000313" key="1">
    <source>
        <dbReference type="EMBL" id="MBB6164592.1"/>
    </source>
</evidence>
<sequence>MAYSRLRILIMSLGPRAFKSLPEGVDLKTAIQAKNEGLVKTDGEFSAISKYRLTAAGNAKKSLYGGIKRN</sequence>
<evidence type="ECO:0000313" key="2">
    <source>
        <dbReference type="Proteomes" id="UP000547879"/>
    </source>
</evidence>
<keyword evidence="2" id="KW-1185">Reference proteome</keyword>
<reference evidence="1 2" key="1">
    <citation type="submission" date="2020-08" db="EMBL/GenBank/DDBJ databases">
        <title>Genomic Encyclopedia of Type Strains, Phase IV (KMG-IV): sequencing the most valuable type-strain genomes for metagenomic binning, comparative biology and taxonomic classification.</title>
        <authorList>
            <person name="Goeker M."/>
        </authorList>
    </citation>
    <scope>NUCLEOTIDE SEQUENCE [LARGE SCALE GENOMIC DNA]</scope>
    <source>
        <strain evidence="1 2">DSM 100734</strain>
    </source>
</reference>
<dbReference type="EMBL" id="JACHEG010000006">
    <property type="protein sequence ID" value="MBB6164592.1"/>
    <property type="molecule type" value="Genomic_DNA"/>
</dbReference>
<protein>
    <submittedName>
        <fullName evidence="1">Uncharacterized protein</fullName>
    </submittedName>
</protein>
<dbReference type="AlphaFoldDB" id="A0A7X0D1M2"/>
<organism evidence="1 2">
    <name type="scientific">Rhizobium wenxiniae</name>
    <dbReference type="NCBI Taxonomy" id="1737357"/>
    <lineage>
        <taxon>Bacteria</taxon>
        <taxon>Pseudomonadati</taxon>
        <taxon>Pseudomonadota</taxon>
        <taxon>Alphaproteobacteria</taxon>
        <taxon>Hyphomicrobiales</taxon>
        <taxon>Rhizobiaceae</taxon>
        <taxon>Rhizobium/Agrobacterium group</taxon>
        <taxon>Rhizobium</taxon>
    </lineage>
</organism>
<accession>A0A7X0D1M2</accession>
<name>A0A7X0D1M2_9HYPH</name>
<proteinExistence type="predicted"/>
<comment type="caution">
    <text evidence="1">The sequence shown here is derived from an EMBL/GenBank/DDBJ whole genome shotgun (WGS) entry which is preliminary data.</text>
</comment>
<dbReference type="Proteomes" id="UP000547879">
    <property type="component" value="Unassembled WGS sequence"/>
</dbReference>